<dbReference type="Proteomes" id="UP000660611">
    <property type="component" value="Unassembled WGS sequence"/>
</dbReference>
<organism evidence="1 2">
    <name type="scientific">Dactylosporangium siamense</name>
    <dbReference type="NCBI Taxonomy" id="685454"/>
    <lineage>
        <taxon>Bacteria</taxon>
        <taxon>Bacillati</taxon>
        <taxon>Actinomycetota</taxon>
        <taxon>Actinomycetes</taxon>
        <taxon>Micromonosporales</taxon>
        <taxon>Micromonosporaceae</taxon>
        <taxon>Dactylosporangium</taxon>
    </lineage>
</organism>
<sequence>MRRPSSGMTMQRKYDRLARGEFFTPVVEVATAYVAAALPEAAATEGEYWALSCLPGTTPGRLSALTMRATDIVVIYQTLPKTPGSPVDALMIVERSALESGFGGRSKAARRYPHLQFVDSQYYGAGEDQMMVRGPYDEIAAVLRDPVVAEAAQALAERVMGSGRVLFARGHNRILADHALGRAHQ</sequence>
<protein>
    <submittedName>
        <fullName evidence="1">Uncharacterized protein</fullName>
    </submittedName>
</protein>
<gene>
    <name evidence="1" type="ORF">Dsi01nite_088370</name>
</gene>
<evidence type="ECO:0000313" key="2">
    <source>
        <dbReference type="Proteomes" id="UP000660611"/>
    </source>
</evidence>
<accession>A0A919PX05</accession>
<dbReference type="RefSeq" id="WP_203852431.1">
    <property type="nucleotide sequence ID" value="NZ_BAAAVW010000014.1"/>
</dbReference>
<evidence type="ECO:0000313" key="1">
    <source>
        <dbReference type="EMBL" id="GIG50796.1"/>
    </source>
</evidence>
<comment type="caution">
    <text evidence="1">The sequence shown here is derived from an EMBL/GenBank/DDBJ whole genome shotgun (WGS) entry which is preliminary data.</text>
</comment>
<dbReference type="AlphaFoldDB" id="A0A919PX05"/>
<proteinExistence type="predicted"/>
<keyword evidence="2" id="KW-1185">Reference proteome</keyword>
<dbReference type="EMBL" id="BONQ01000139">
    <property type="protein sequence ID" value="GIG50796.1"/>
    <property type="molecule type" value="Genomic_DNA"/>
</dbReference>
<name>A0A919PX05_9ACTN</name>
<reference evidence="1" key="1">
    <citation type="submission" date="2021-01" db="EMBL/GenBank/DDBJ databases">
        <title>Whole genome shotgun sequence of Dactylosporangium siamense NBRC 106093.</title>
        <authorList>
            <person name="Komaki H."/>
            <person name="Tamura T."/>
        </authorList>
    </citation>
    <scope>NUCLEOTIDE SEQUENCE</scope>
    <source>
        <strain evidence="1">NBRC 106093</strain>
    </source>
</reference>